<comment type="caution">
    <text evidence="3">The sequence shown here is derived from an EMBL/GenBank/DDBJ whole genome shotgun (WGS) entry which is preliminary data.</text>
</comment>
<sequence length="67" mass="7546">MKKQKKTMIIITFVTLIIVLVALCFLPDTIPLHFGATGASNFGSKYFLLLFIPIPAGLYWAFCHRSK</sequence>
<dbReference type="Pfam" id="PF07853">
    <property type="entry name" value="DUF1648"/>
    <property type="match status" value="1"/>
</dbReference>
<reference evidence="3" key="2">
    <citation type="submission" date="2021-04" db="EMBL/GenBank/DDBJ databases">
        <authorList>
            <person name="Gilroy R."/>
        </authorList>
    </citation>
    <scope>NUCLEOTIDE SEQUENCE</scope>
    <source>
        <strain evidence="3">USAMLcec2-132</strain>
    </source>
</reference>
<keyword evidence="1" id="KW-0812">Transmembrane</keyword>
<dbReference type="Proteomes" id="UP000823891">
    <property type="component" value="Unassembled WGS sequence"/>
</dbReference>
<dbReference type="AlphaFoldDB" id="A0A9D2NHT4"/>
<evidence type="ECO:0000313" key="4">
    <source>
        <dbReference type="Proteomes" id="UP000823891"/>
    </source>
</evidence>
<organism evidence="3 4">
    <name type="scientific">Candidatus Eisenbergiella merdavium</name>
    <dbReference type="NCBI Taxonomy" id="2838551"/>
    <lineage>
        <taxon>Bacteria</taxon>
        <taxon>Bacillati</taxon>
        <taxon>Bacillota</taxon>
        <taxon>Clostridia</taxon>
        <taxon>Lachnospirales</taxon>
        <taxon>Lachnospiraceae</taxon>
        <taxon>Eisenbergiella</taxon>
    </lineage>
</organism>
<accession>A0A9D2NHT4</accession>
<dbReference type="InterPro" id="IPR012867">
    <property type="entry name" value="DUF1648"/>
</dbReference>
<keyword evidence="1" id="KW-0472">Membrane</keyword>
<feature type="transmembrane region" description="Helical" evidence="1">
    <location>
        <begin position="46"/>
        <end position="63"/>
    </location>
</feature>
<dbReference type="EMBL" id="DWWS01000035">
    <property type="protein sequence ID" value="HJC23989.1"/>
    <property type="molecule type" value="Genomic_DNA"/>
</dbReference>
<protein>
    <submittedName>
        <fullName evidence="3">DUF1648 domain-containing protein</fullName>
    </submittedName>
</protein>
<evidence type="ECO:0000313" key="3">
    <source>
        <dbReference type="EMBL" id="HJC23989.1"/>
    </source>
</evidence>
<evidence type="ECO:0000256" key="1">
    <source>
        <dbReference type="SAM" id="Phobius"/>
    </source>
</evidence>
<keyword evidence="1" id="KW-1133">Transmembrane helix</keyword>
<reference evidence="3" key="1">
    <citation type="journal article" date="2021" name="PeerJ">
        <title>Extensive microbial diversity within the chicken gut microbiome revealed by metagenomics and culture.</title>
        <authorList>
            <person name="Gilroy R."/>
            <person name="Ravi A."/>
            <person name="Getino M."/>
            <person name="Pursley I."/>
            <person name="Horton D.L."/>
            <person name="Alikhan N.F."/>
            <person name="Baker D."/>
            <person name="Gharbi K."/>
            <person name="Hall N."/>
            <person name="Watson M."/>
            <person name="Adriaenssens E.M."/>
            <person name="Foster-Nyarko E."/>
            <person name="Jarju S."/>
            <person name="Secka A."/>
            <person name="Antonio M."/>
            <person name="Oren A."/>
            <person name="Chaudhuri R.R."/>
            <person name="La Ragione R."/>
            <person name="Hildebrand F."/>
            <person name="Pallen M.J."/>
        </authorList>
    </citation>
    <scope>NUCLEOTIDE SEQUENCE</scope>
    <source>
        <strain evidence="3">USAMLcec2-132</strain>
    </source>
</reference>
<gene>
    <name evidence="3" type="ORF">H9761_09820</name>
</gene>
<feature type="transmembrane region" description="Helical" evidence="1">
    <location>
        <begin position="7"/>
        <end position="26"/>
    </location>
</feature>
<name>A0A9D2NHT4_9FIRM</name>
<evidence type="ECO:0000259" key="2">
    <source>
        <dbReference type="Pfam" id="PF07853"/>
    </source>
</evidence>
<feature type="domain" description="DUF1648" evidence="2">
    <location>
        <begin position="10"/>
        <end position="54"/>
    </location>
</feature>
<proteinExistence type="predicted"/>